<protein>
    <submittedName>
        <fullName evidence="1">Uncharacterized protein</fullName>
    </submittedName>
</protein>
<reference evidence="1 2" key="1">
    <citation type="journal article" date="2018" name="PLoS Pathog.">
        <title>Evolution of structural diversity of trichothecenes, a family of toxins produced by plant pathogenic and entomopathogenic fungi.</title>
        <authorList>
            <person name="Proctor R.H."/>
            <person name="McCormick S.P."/>
            <person name="Kim H.S."/>
            <person name="Cardoza R.E."/>
            <person name="Stanley A.M."/>
            <person name="Lindo L."/>
            <person name="Kelly A."/>
            <person name="Brown D.W."/>
            <person name="Lee T."/>
            <person name="Vaughan M.M."/>
            <person name="Alexander N.J."/>
            <person name="Busman M."/>
            <person name="Gutierrez S."/>
        </authorList>
    </citation>
    <scope>NUCLEOTIDE SEQUENCE [LARGE SCALE GENOMIC DNA]</scope>
    <source>
        <strain evidence="1 2">NRRL 20695</strain>
    </source>
</reference>
<dbReference type="AlphaFoldDB" id="A0A395T9Q3"/>
<organism evidence="1 2">
    <name type="scientific">Fusarium longipes</name>
    <dbReference type="NCBI Taxonomy" id="694270"/>
    <lineage>
        <taxon>Eukaryota</taxon>
        <taxon>Fungi</taxon>
        <taxon>Dikarya</taxon>
        <taxon>Ascomycota</taxon>
        <taxon>Pezizomycotina</taxon>
        <taxon>Sordariomycetes</taxon>
        <taxon>Hypocreomycetidae</taxon>
        <taxon>Hypocreales</taxon>
        <taxon>Nectriaceae</taxon>
        <taxon>Fusarium</taxon>
    </lineage>
</organism>
<dbReference type="OrthoDB" id="3525185at2759"/>
<sequence length="397" mass="44031">MHNTFAASSSNSTLVSAAKVVVLASLANRHQRNSLFSMVRKQYGQLLREYVTSLSSPSENLSAEQFFTAVLLGLYELMACNSASPTRFSVHVRGLSSILQRGVSSSPSTSKIGVHLPGSRLVTKGAITHTQGAGILCPPLENNPRRSLDYILMQLLPLTIRSEQLLADPAPSRNALLKLYRDLNEFHDVFELWANDQPLAWRPELVGYVLQDLPSTNEIPWVSSGPVDKYSDLFVAMAWNSWRSTYIVWLDQLFHVSNKLGQHDLIPQYISKVNELVAGLKASIPYYLSRNVEEYIKYVNTGQPSLQTNHLSGGLLLFHTLYSIGRCTIVDAAIRRYLANALMWIGNEMGIGNATVLAECLQPDEQGPSVVQSSKISFMDALEGYYLITASMMSESI</sequence>
<comment type="caution">
    <text evidence="1">The sequence shown here is derived from an EMBL/GenBank/DDBJ whole genome shotgun (WGS) entry which is preliminary data.</text>
</comment>
<evidence type="ECO:0000313" key="2">
    <source>
        <dbReference type="Proteomes" id="UP000266234"/>
    </source>
</evidence>
<dbReference type="STRING" id="694270.A0A395T9Q3"/>
<gene>
    <name evidence="1" type="ORF">FLONG3_831</name>
</gene>
<dbReference type="PANTHER" id="PTHR38791">
    <property type="entry name" value="ZN(II)2CYS6 TRANSCRIPTION FACTOR (EUROFUNG)-RELATED-RELATED"/>
    <property type="match status" value="1"/>
</dbReference>
<proteinExistence type="predicted"/>
<dbReference type="PANTHER" id="PTHR38791:SF5">
    <property type="entry name" value="TRANSCRIPTION FACTOR DBAG-RELATED"/>
    <property type="match status" value="1"/>
</dbReference>
<dbReference type="InterPro" id="IPR053175">
    <property type="entry name" value="DHMBA_Reg_Transcription_Factor"/>
</dbReference>
<accession>A0A395T9Q3</accession>
<dbReference type="Proteomes" id="UP000266234">
    <property type="component" value="Unassembled WGS sequence"/>
</dbReference>
<dbReference type="EMBL" id="PXOG01000016">
    <property type="protein sequence ID" value="RGP81042.1"/>
    <property type="molecule type" value="Genomic_DNA"/>
</dbReference>
<evidence type="ECO:0000313" key="1">
    <source>
        <dbReference type="EMBL" id="RGP81042.1"/>
    </source>
</evidence>
<keyword evidence="2" id="KW-1185">Reference proteome</keyword>
<name>A0A395T9Q3_9HYPO</name>